<name>A0A0G3BLW4_9BURK</name>
<gene>
    <name evidence="4" type="primary">bamB</name>
    <name evidence="7" type="ORF">AAW51_2292</name>
</gene>
<dbReference type="InterPro" id="IPR015943">
    <property type="entry name" value="WD40/YVTN_repeat-like_dom_sf"/>
</dbReference>
<dbReference type="PANTHER" id="PTHR34512:SF30">
    <property type="entry name" value="OUTER MEMBRANE PROTEIN ASSEMBLY FACTOR BAMB"/>
    <property type="match status" value="1"/>
</dbReference>
<keyword evidence="8" id="KW-1185">Reference proteome</keyword>
<dbReference type="GO" id="GO:0051205">
    <property type="term" value="P:protein insertion into membrane"/>
    <property type="evidence" value="ECO:0007669"/>
    <property type="project" value="UniProtKB-UniRule"/>
</dbReference>
<dbReference type="Gene3D" id="2.130.10.10">
    <property type="entry name" value="YVTN repeat-like/Quinoprotein amine dehydrogenase"/>
    <property type="match status" value="1"/>
</dbReference>
<reference evidence="7 8" key="1">
    <citation type="submission" date="2015-05" db="EMBL/GenBank/DDBJ databases">
        <authorList>
            <person name="Tang B."/>
            <person name="Yu Y."/>
        </authorList>
    </citation>
    <scope>NUCLEOTIDE SEQUENCE [LARGE SCALE GENOMIC DNA]</scope>
    <source>
        <strain evidence="7 8">DSM 7029</strain>
    </source>
</reference>
<dbReference type="Pfam" id="PF13360">
    <property type="entry name" value="PQQ_2"/>
    <property type="match status" value="1"/>
</dbReference>
<dbReference type="InterPro" id="IPR002372">
    <property type="entry name" value="PQQ_rpt_dom"/>
</dbReference>
<keyword evidence="2 4" id="KW-0472">Membrane</keyword>
<dbReference type="PROSITE" id="PS51257">
    <property type="entry name" value="PROKAR_LIPOPROTEIN"/>
    <property type="match status" value="1"/>
</dbReference>
<dbReference type="EMBL" id="CP011371">
    <property type="protein sequence ID" value="AKJ28983.1"/>
    <property type="molecule type" value="Genomic_DNA"/>
</dbReference>
<keyword evidence="4" id="KW-0449">Lipoprotein</keyword>
<dbReference type="SUPFAM" id="SSF50998">
    <property type="entry name" value="Quinoprotein alcohol dehydrogenase-like"/>
    <property type="match status" value="1"/>
</dbReference>
<dbReference type="STRING" id="413882.AAW51_2292"/>
<comment type="function">
    <text evidence="4">Part of the outer membrane protein assembly complex, which is involved in assembly and insertion of beta-barrel proteins into the outer membrane.</text>
</comment>
<evidence type="ECO:0000256" key="3">
    <source>
        <dbReference type="ARBA" id="ARBA00023237"/>
    </source>
</evidence>
<evidence type="ECO:0000256" key="4">
    <source>
        <dbReference type="HAMAP-Rule" id="MF_00923"/>
    </source>
</evidence>
<dbReference type="SMART" id="SM00564">
    <property type="entry name" value="PQQ"/>
    <property type="match status" value="2"/>
</dbReference>
<dbReference type="HAMAP" id="MF_00923">
    <property type="entry name" value="OM_assembly_BamB"/>
    <property type="match status" value="1"/>
</dbReference>
<evidence type="ECO:0000313" key="8">
    <source>
        <dbReference type="Proteomes" id="UP000035352"/>
    </source>
</evidence>
<dbReference type="PATRIC" id="fig|413882.6.peg.2400"/>
<evidence type="ECO:0000256" key="1">
    <source>
        <dbReference type="ARBA" id="ARBA00022729"/>
    </source>
</evidence>
<dbReference type="InterPro" id="IPR011047">
    <property type="entry name" value="Quinoprotein_ADH-like_sf"/>
</dbReference>
<dbReference type="AlphaFoldDB" id="A0A0G3BLW4"/>
<feature type="domain" description="Pyrrolo-quinoline quinone repeat" evidence="6">
    <location>
        <begin position="76"/>
        <end position="303"/>
    </location>
</feature>
<dbReference type="InterPro" id="IPR017687">
    <property type="entry name" value="BamB"/>
</dbReference>
<dbReference type="RefSeq" id="WP_238947835.1">
    <property type="nucleotide sequence ID" value="NZ_CP011371.1"/>
</dbReference>
<dbReference type="NCBIfam" id="TIGR03300">
    <property type="entry name" value="assembly_YfgL"/>
    <property type="match status" value="1"/>
</dbReference>
<feature type="signal peptide" evidence="5">
    <location>
        <begin position="1"/>
        <end position="18"/>
    </location>
</feature>
<dbReference type="Proteomes" id="UP000035352">
    <property type="component" value="Chromosome"/>
</dbReference>
<organism evidence="7 8">
    <name type="scientific">Caldimonas brevitalea</name>
    <dbReference type="NCBI Taxonomy" id="413882"/>
    <lineage>
        <taxon>Bacteria</taxon>
        <taxon>Pseudomonadati</taxon>
        <taxon>Pseudomonadota</taxon>
        <taxon>Betaproteobacteria</taxon>
        <taxon>Burkholderiales</taxon>
        <taxon>Sphaerotilaceae</taxon>
        <taxon>Caldimonas</taxon>
    </lineage>
</organism>
<dbReference type="KEGG" id="pbh:AAW51_2292"/>
<evidence type="ECO:0000256" key="5">
    <source>
        <dbReference type="SAM" id="SignalP"/>
    </source>
</evidence>
<protein>
    <recommendedName>
        <fullName evidence="4">Outer membrane protein assembly factor BamB</fullName>
    </recommendedName>
</protein>
<sequence length="378" mass="39564">MRLRFEMMKRLGAATLLAALLSACSSGPDKPKPTPLEMPAPAVVRLQPLWNQRIGDVRMPLRPAVSAEVVTLASSDGTVVAMQLESGRELWRAQLSTPLSVGVGSDGRFAAVVTRGNELVVLEAGKVLWRQPLKTRVYTAPLVAGERVFVYAADRSVLAFDAATGGRLWTQQRPGDPLMLSQPGVLLAVRDTLVVGQGPRLAGLDPLRGTVRWEVPIATPRGTNEVERLADLVGPAGRSADVVCARAFQSAVGCADALGGQLLWSKTSSGAVGVATDGRQAYGVDGTDRVTAYTQGNGDVVWTSERLRFRGLTAPVVSGRSVIVGDAEGYVHLLAVGDGVLQGRVATDGSAIVGGPVVAGSTVLVVSRNGGVFAFRAP</sequence>
<evidence type="ECO:0000256" key="2">
    <source>
        <dbReference type="ARBA" id="ARBA00023136"/>
    </source>
</evidence>
<keyword evidence="3 4" id="KW-0998">Cell outer membrane</keyword>
<feature type="chain" id="PRO_5008988116" description="Outer membrane protein assembly factor BamB" evidence="5">
    <location>
        <begin position="19"/>
        <end position="378"/>
    </location>
</feature>
<dbReference type="InterPro" id="IPR018391">
    <property type="entry name" value="PQQ_b-propeller_rpt"/>
</dbReference>
<comment type="subunit">
    <text evidence="4">Part of the Bam complex.</text>
</comment>
<evidence type="ECO:0000313" key="7">
    <source>
        <dbReference type="EMBL" id="AKJ28983.1"/>
    </source>
</evidence>
<comment type="similarity">
    <text evidence="4">Belongs to the BamB family.</text>
</comment>
<dbReference type="GO" id="GO:0009279">
    <property type="term" value="C:cell outer membrane"/>
    <property type="evidence" value="ECO:0007669"/>
    <property type="project" value="UniProtKB-SubCell"/>
</dbReference>
<accession>A0A0G3BLW4</accession>
<dbReference type="GO" id="GO:0043165">
    <property type="term" value="P:Gram-negative-bacterium-type cell outer membrane assembly"/>
    <property type="evidence" value="ECO:0007669"/>
    <property type="project" value="UniProtKB-UniRule"/>
</dbReference>
<comment type="subcellular location">
    <subcellularLocation>
        <location evidence="4">Cell outer membrane</location>
        <topology evidence="4">Lipid-anchor</topology>
    </subcellularLocation>
</comment>
<evidence type="ECO:0000259" key="6">
    <source>
        <dbReference type="Pfam" id="PF13360"/>
    </source>
</evidence>
<keyword evidence="4" id="KW-0564">Palmitate</keyword>
<keyword evidence="1 4" id="KW-0732">Signal</keyword>
<dbReference type="PANTHER" id="PTHR34512">
    <property type="entry name" value="CELL SURFACE PROTEIN"/>
    <property type="match status" value="1"/>
</dbReference>
<proteinExistence type="inferred from homology"/>